<dbReference type="NCBIfam" id="NF003465">
    <property type="entry name" value="PRK05089.1"/>
    <property type="match status" value="1"/>
</dbReference>
<dbReference type="SUPFAM" id="SSF110111">
    <property type="entry name" value="Ctag/Cox11"/>
    <property type="match status" value="1"/>
</dbReference>
<comment type="subcellular location">
    <subcellularLocation>
        <location evidence="2 10">Cell inner membrane</location>
        <topology evidence="2 10">Single-pass type II membrane protein</topology>
        <orientation evidence="2 10">Periplasmic side</orientation>
    </subcellularLocation>
</comment>
<dbReference type="GO" id="GO:0008535">
    <property type="term" value="P:respiratory chain complex IV assembly"/>
    <property type="evidence" value="ECO:0007669"/>
    <property type="project" value="UniProtKB-UniRule"/>
</dbReference>
<keyword evidence="9 10" id="KW-0472">Membrane</keyword>
<sequence length="206" mass="22857">MRNASSTDRSNLRVALMCGTIFFSMVGLAFASVPLYRLFCQVTGYGGTTQRAEQQYSDTILDREITVRFDANTSGGLGWDFAPVQRDVTLKLGETVQIAYKAQNKASYSTSGRATFNVTPELAGAYFNKIECFCFTDTELKPGETLDMPVVFFVDPDIINAPELKNIRTITLSYTFFPLDRDKPQANSAKLGEGEEEHRKVEGNNG</sequence>
<dbReference type="PANTHER" id="PTHR21320">
    <property type="entry name" value="CYTOCHROME C OXIDASE ASSEMBLY PROTEIN COX11-RELATED"/>
    <property type="match status" value="1"/>
</dbReference>
<name>A0A8J3GG96_9HYPH</name>
<dbReference type="Gene3D" id="2.60.370.10">
    <property type="entry name" value="Ctag/Cox11"/>
    <property type="match status" value="1"/>
</dbReference>
<dbReference type="Proteomes" id="UP000641137">
    <property type="component" value="Unassembled WGS sequence"/>
</dbReference>
<feature type="topological domain" description="Cytoplasmic" evidence="10">
    <location>
        <begin position="1"/>
        <end position="9"/>
    </location>
</feature>
<evidence type="ECO:0000256" key="1">
    <source>
        <dbReference type="ARBA" id="ARBA00004007"/>
    </source>
</evidence>
<evidence type="ECO:0000256" key="4">
    <source>
        <dbReference type="ARBA" id="ARBA00015384"/>
    </source>
</evidence>
<keyword evidence="6 10" id="KW-0735">Signal-anchor</keyword>
<reference evidence="13" key="1">
    <citation type="journal article" date="2014" name="Int. J. Syst. Evol. Microbiol.">
        <title>Complete genome sequence of Corynebacterium casei LMG S-19264T (=DSM 44701T), isolated from a smear-ripened cheese.</title>
        <authorList>
            <consortium name="US DOE Joint Genome Institute (JGI-PGF)"/>
            <person name="Walter F."/>
            <person name="Albersmeier A."/>
            <person name="Kalinowski J."/>
            <person name="Ruckert C."/>
        </authorList>
    </citation>
    <scope>NUCLEOTIDE SEQUENCE</scope>
    <source>
        <strain evidence="13">KCTC 42097</strain>
    </source>
</reference>
<gene>
    <name evidence="10 13" type="primary">ctaG</name>
    <name evidence="13" type="ORF">GCM10010136_18780</name>
</gene>
<evidence type="ECO:0000313" key="13">
    <source>
        <dbReference type="EMBL" id="GHC71513.1"/>
    </source>
</evidence>
<dbReference type="InterPro" id="IPR023471">
    <property type="entry name" value="CtaG/Cox11_dom_sf"/>
</dbReference>
<keyword evidence="8 10" id="KW-0186">Copper</keyword>
<reference evidence="13" key="2">
    <citation type="submission" date="2020-09" db="EMBL/GenBank/DDBJ databases">
        <authorList>
            <person name="Sun Q."/>
            <person name="Kim S."/>
        </authorList>
    </citation>
    <scope>NUCLEOTIDE SEQUENCE</scope>
    <source>
        <strain evidence="13">KCTC 42097</strain>
    </source>
</reference>
<organism evidence="13 14">
    <name type="scientific">Limoniibacter endophyticus</name>
    <dbReference type="NCBI Taxonomy" id="1565040"/>
    <lineage>
        <taxon>Bacteria</taxon>
        <taxon>Pseudomonadati</taxon>
        <taxon>Pseudomonadota</taxon>
        <taxon>Alphaproteobacteria</taxon>
        <taxon>Hyphomicrobiales</taxon>
        <taxon>Bartonellaceae</taxon>
        <taxon>Limoniibacter</taxon>
    </lineage>
</organism>
<keyword evidence="10" id="KW-0997">Cell inner membrane</keyword>
<evidence type="ECO:0000256" key="12">
    <source>
        <dbReference type="SAM" id="Phobius"/>
    </source>
</evidence>
<evidence type="ECO:0000256" key="7">
    <source>
        <dbReference type="ARBA" id="ARBA00022989"/>
    </source>
</evidence>
<evidence type="ECO:0000256" key="3">
    <source>
        <dbReference type="ARBA" id="ARBA00009620"/>
    </source>
</evidence>
<dbReference type="GO" id="GO:0005507">
    <property type="term" value="F:copper ion binding"/>
    <property type="evidence" value="ECO:0007669"/>
    <property type="project" value="InterPro"/>
</dbReference>
<evidence type="ECO:0000256" key="5">
    <source>
        <dbReference type="ARBA" id="ARBA00022692"/>
    </source>
</evidence>
<evidence type="ECO:0000313" key="14">
    <source>
        <dbReference type="Proteomes" id="UP000641137"/>
    </source>
</evidence>
<evidence type="ECO:0000256" key="10">
    <source>
        <dbReference type="HAMAP-Rule" id="MF_00155"/>
    </source>
</evidence>
<feature type="region of interest" description="Disordered" evidence="11">
    <location>
        <begin position="182"/>
        <end position="206"/>
    </location>
</feature>
<keyword evidence="7 10" id="KW-1133">Transmembrane helix</keyword>
<evidence type="ECO:0000256" key="9">
    <source>
        <dbReference type="ARBA" id="ARBA00023136"/>
    </source>
</evidence>
<evidence type="ECO:0000256" key="2">
    <source>
        <dbReference type="ARBA" id="ARBA00004382"/>
    </source>
</evidence>
<comment type="similarity">
    <text evidence="3 10">Belongs to the COX11/CtaG family.</text>
</comment>
<keyword evidence="10" id="KW-1003">Cell membrane</keyword>
<dbReference type="HAMAP" id="MF_00155">
    <property type="entry name" value="CtaG"/>
    <property type="match status" value="1"/>
</dbReference>
<dbReference type="Pfam" id="PF04442">
    <property type="entry name" value="CtaG_Cox11"/>
    <property type="match status" value="1"/>
</dbReference>
<comment type="caution">
    <text evidence="13">The sequence shown here is derived from an EMBL/GenBank/DDBJ whole genome shotgun (WGS) entry which is preliminary data.</text>
</comment>
<dbReference type="PANTHER" id="PTHR21320:SF3">
    <property type="entry name" value="CYTOCHROME C OXIDASE ASSEMBLY PROTEIN COX11, MITOCHONDRIAL-RELATED"/>
    <property type="match status" value="1"/>
</dbReference>
<keyword evidence="14" id="KW-1185">Reference proteome</keyword>
<comment type="function">
    <text evidence="1 10">Exerts its effect at some terminal stage of cytochrome c oxidase synthesis, probably by being involved in the insertion of the copper B into subunit I.</text>
</comment>
<dbReference type="EMBL" id="BMZO01000005">
    <property type="protein sequence ID" value="GHC71513.1"/>
    <property type="molecule type" value="Genomic_DNA"/>
</dbReference>
<keyword evidence="5 10" id="KW-0812">Transmembrane</keyword>
<feature type="transmembrane region" description="Helical" evidence="12">
    <location>
        <begin position="12"/>
        <end position="36"/>
    </location>
</feature>
<feature type="topological domain" description="Periplasmic" evidence="10">
    <location>
        <begin position="33"/>
        <end position="206"/>
    </location>
</feature>
<dbReference type="GO" id="GO:0005886">
    <property type="term" value="C:plasma membrane"/>
    <property type="evidence" value="ECO:0007669"/>
    <property type="project" value="UniProtKB-SubCell"/>
</dbReference>
<evidence type="ECO:0000256" key="8">
    <source>
        <dbReference type="ARBA" id="ARBA00023008"/>
    </source>
</evidence>
<dbReference type="FunFam" id="2.60.370.10:FF:000001">
    <property type="entry name" value="COX11 cytochrome c oxidase assembly homolog"/>
    <property type="match status" value="1"/>
</dbReference>
<evidence type="ECO:0000256" key="11">
    <source>
        <dbReference type="SAM" id="MobiDB-lite"/>
    </source>
</evidence>
<dbReference type="InterPro" id="IPR007533">
    <property type="entry name" value="Cyt_c_oxidase_assmbl_CtaG"/>
</dbReference>
<accession>A0A8J3GG96</accession>
<evidence type="ECO:0000256" key="6">
    <source>
        <dbReference type="ARBA" id="ARBA00022968"/>
    </source>
</evidence>
<feature type="compositionally biased region" description="Basic and acidic residues" evidence="11">
    <location>
        <begin position="192"/>
        <end position="206"/>
    </location>
</feature>
<protein>
    <recommendedName>
        <fullName evidence="4 10">Cytochrome c oxidase assembly protein CtaG</fullName>
    </recommendedName>
</protein>
<dbReference type="AlphaFoldDB" id="A0A8J3GG96"/>
<proteinExistence type="inferred from homology"/>
<dbReference type="PIRSF" id="PIRSF005413">
    <property type="entry name" value="COX11"/>
    <property type="match status" value="1"/>
</dbReference>